<evidence type="ECO:0000256" key="7">
    <source>
        <dbReference type="ARBA" id="ARBA00023160"/>
    </source>
</evidence>
<evidence type="ECO:0000313" key="12">
    <source>
        <dbReference type="EMBL" id="EFX00048.1"/>
    </source>
</evidence>
<accession>F0XQ24</accession>
<dbReference type="FunFam" id="3.40.47.10:FF:000009">
    <property type="entry name" value="3-oxoacyl-[acyl-carrier-protein] synthase 2"/>
    <property type="match status" value="1"/>
</dbReference>
<keyword evidence="6" id="KW-0443">Lipid metabolism</keyword>
<evidence type="ECO:0000256" key="10">
    <source>
        <dbReference type="SAM" id="MobiDB-lite"/>
    </source>
</evidence>
<dbReference type="InterPro" id="IPR014031">
    <property type="entry name" value="Ketoacyl_synth_C"/>
</dbReference>
<dbReference type="InterPro" id="IPR014030">
    <property type="entry name" value="Ketoacyl_synth_N"/>
</dbReference>
<dbReference type="PANTHER" id="PTHR11712">
    <property type="entry name" value="POLYKETIDE SYNTHASE-RELATED"/>
    <property type="match status" value="1"/>
</dbReference>
<feature type="domain" description="Ketosynthase family 3 (KS3)" evidence="11">
    <location>
        <begin position="2"/>
        <end position="425"/>
    </location>
</feature>
<dbReference type="GO" id="GO:0006633">
    <property type="term" value="P:fatty acid biosynthetic process"/>
    <property type="evidence" value="ECO:0007669"/>
    <property type="project" value="UniProtKB-KW"/>
</dbReference>
<keyword evidence="8" id="KW-0012">Acyltransferase</keyword>
<protein>
    <recommendedName>
        <fullName evidence="2">beta-ketoacyl-[acyl-carrier-protein] synthase I</fullName>
        <ecNumber evidence="2">2.3.1.41</ecNumber>
    </recommendedName>
</protein>
<dbReference type="Pfam" id="PF00109">
    <property type="entry name" value="ketoacyl-synt"/>
    <property type="match status" value="1"/>
</dbReference>
<evidence type="ECO:0000313" key="13">
    <source>
        <dbReference type="Proteomes" id="UP000007796"/>
    </source>
</evidence>
<dbReference type="FunCoup" id="F0XQ24">
    <property type="interactions" value="392"/>
</dbReference>
<dbReference type="CDD" id="cd00834">
    <property type="entry name" value="KAS_I_II"/>
    <property type="match status" value="1"/>
</dbReference>
<dbReference type="RefSeq" id="XP_014169530.1">
    <property type="nucleotide sequence ID" value="XM_014314055.1"/>
</dbReference>
<dbReference type="HOGENOM" id="CLU_021045_0_0_1"/>
<dbReference type="PANTHER" id="PTHR11712:SF336">
    <property type="entry name" value="3-OXOACYL-[ACYL-CARRIER-PROTEIN] SYNTHASE, MITOCHONDRIAL"/>
    <property type="match status" value="1"/>
</dbReference>
<evidence type="ECO:0000256" key="8">
    <source>
        <dbReference type="ARBA" id="ARBA00023315"/>
    </source>
</evidence>
<dbReference type="GO" id="GO:0005739">
    <property type="term" value="C:mitochondrion"/>
    <property type="evidence" value="ECO:0007669"/>
    <property type="project" value="TreeGrafter"/>
</dbReference>
<dbReference type="Pfam" id="PF02801">
    <property type="entry name" value="Ketoacyl-synt_C"/>
    <property type="match status" value="1"/>
</dbReference>
<comment type="similarity">
    <text evidence="1 9">Belongs to the thiolase-like superfamily. Beta-ketoacyl-ACP synthases family.</text>
</comment>
<dbReference type="InterPro" id="IPR017568">
    <property type="entry name" value="3-oxoacyl-ACP_synth-2"/>
</dbReference>
<keyword evidence="7" id="KW-0275">Fatty acid biosynthesis</keyword>
<keyword evidence="3" id="KW-0444">Lipid biosynthesis</keyword>
<keyword evidence="5" id="KW-0276">Fatty acid metabolism</keyword>
<dbReference type="PROSITE" id="PS52004">
    <property type="entry name" value="KS3_2"/>
    <property type="match status" value="1"/>
</dbReference>
<evidence type="ECO:0000256" key="5">
    <source>
        <dbReference type="ARBA" id="ARBA00022832"/>
    </source>
</evidence>
<proteinExistence type="inferred from homology"/>
<dbReference type="Gene3D" id="3.40.47.10">
    <property type="match status" value="1"/>
</dbReference>
<dbReference type="SUPFAM" id="SSF53901">
    <property type="entry name" value="Thiolase-like"/>
    <property type="match status" value="2"/>
</dbReference>
<dbReference type="InParanoid" id="F0XQ24"/>
<dbReference type="EC" id="2.3.1.41" evidence="2"/>
<dbReference type="OrthoDB" id="5334845at2759"/>
<dbReference type="GO" id="GO:0004315">
    <property type="term" value="F:3-oxoacyl-[acyl-carrier-protein] synthase activity"/>
    <property type="evidence" value="ECO:0007669"/>
    <property type="project" value="UniProtKB-EC"/>
</dbReference>
<dbReference type="EMBL" id="GL629801">
    <property type="protein sequence ID" value="EFX00048.1"/>
    <property type="molecule type" value="Genomic_DNA"/>
</dbReference>
<evidence type="ECO:0000256" key="3">
    <source>
        <dbReference type="ARBA" id="ARBA00022516"/>
    </source>
</evidence>
<dbReference type="SMART" id="SM00825">
    <property type="entry name" value="PKS_KS"/>
    <property type="match status" value="1"/>
</dbReference>
<dbReference type="NCBIfam" id="NF005589">
    <property type="entry name" value="PRK07314.1"/>
    <property type="match status" value="1"/>
</dbReference>
<evidence type="ECO:0000256" key="1">
    <source>
        <dbReference type="ARBA" id="ARBA00008467"/>
    </source>
</evidence>
<reference evidence="12 13" key="1">
    <citation type="journal article" date="2011" name="Proc. Natl. Acad. Sci. U.S.A.">
        <title>Genome and transcriptome analyses of the mountain pine beetle-fungal symbiont Grosmannia clavigera, a lodgepole pine pathogen.</title>
        <authorList>
            <person name="DiGuistini S."/>
            <person name="Wang Y."/>
            <person name="Liao N.Y."/>
            <person name="Taylor G."/>
            <person name="Tanguay P."/>
            <person name="Feau N."/>
            <person name="Henrissat B."/>
            <person name="Chan S.K."/>
            <person name="Hesse-Orce U."/>
            <person name="Alamouti S.M."/>
            <person name="Tsui C.K.M."/>
            <person name="Docking R.T."/>
            <person name="Levasseur A."/>
            <person name="Haridas S."/>
            <person name="Robertson G."/>
            <person name="Birol I."/>
            <person name="Holt R.A."/>
            <person name="Marra M.A."/>
            <person name="Hamelin R.C."/>
            <person name="Hirst M."/>
            <person name="Jones S.J.M."/>
            <person name="Bohlmann J."/>
            <person name="Breuil C."/>
        </authorList>
    </citation>
    <scope>NUCLEOTIDE SEQUENCE [LARGE SCALE GENOMIC DNA]</scope>
    <source>
        <strain evidence="13">kw1407 / UAMH 11150</strain>
    </source>
</reference>
<dbReference type="Proteomes" id="UP000007796">
    <property type="component" value="Unassembled WGS sequence"/>
</dbReference>
<dbReference type="GeneID" id="25980552"/>
<dbReference type="InterPro" id="IPR020841">
    <property type="entry name" value="PKS_Beta-ketoAc_synthase_dom"/>
</dbReference>
<feature type="compositionally biased region" description="Low complexity" evidence="10">
    <location>
        <begin position="480"/>
        <end position="491"/>
    </location>
</feature>
<name>F0XQ24_GROCL</name>
<dbReference type="PROSITE" id="PS00606">
    <property type="entry name" value="KS3_1"/>
    <property type="match status" value="1"/>
</dbReference>
<dbReference type="NCBIfam" id="TIGR03150">
    <property type="entry name" value="fabF"/>
    <property type="match status" value="1"/>
</dbReference>
<dbReference type="eggNOG" id="KOG1394">
    <property type="taxonomic scope" value="Eukaryota"/>
</dbReference>
<organism evidence="13">
    <name type="scientific">Grosmannia clavigera (strain kw1407 / UAMH 11150)</name>
    <name type="common">Blue stain fungus</name>
    <name type="synonym">Graphiocladiella clavigera</name>
    <dbReference type="NCBI Taxonomy" id="655863"/>
    <lineage>
        <taxon>Eukaryota</taxon>
        <taxon>Fungi</taxon>
        <taxon>Dikarya</taxon>
        <taxon>Ascomycota</taxon>
        <taxon>Pezizomycotina</taxon>
        <taxon>Sordariomycetes</taxon>
        <taxon>Sordariomycetidae</taxon>
        <taxon>Ophiostomatales</taxon>
        <taxon>Ophiostomataceae</taxon>
        <taxon>Leptographium</taxon>
    </lineage>
</organism>
<evidence type="ECO:0000259" key="11">
    <source>
        <dbReference type="PROSITE" id="PS52004"/>
    </source>
</evidence>
<evidence type="ECO:0000256" key="4">
    <source>
        <dbReference type="ARBA" id="ARBA00022679"/>
    </source>
</evidence>
<keyword evidence="4 9" id="KW-0808">Transferase</keyword>
<keyword evidence="13" id="KW-1185">Reference proteome</keyword>
<dbReference type="eggNOG" id="KOG2873">
    <property type="taxonomic scope" value="Eukaryota"/>
</dbReference>
<feature type="compositionally biased region" description="Basic and acidic residues" evidence="10">
    <location>
        <begin position="466"/>
        <end position="479"/>
    </location>
</feature>
<dbReference type="InterPro" id="IPR000794">
    <property type="entry name" value="Beta-ketoacyl_synthase"/>
</dbReference>
<feature type="region of interest" description="Disordered" evidence="10">
    <location>
        <begin position="466"/>
        <end position="508"/>
    </location>
</feature>
<dbReference type="AlphaFoldDB" id="F0XQ24"/>
<evidence type="ECO:0000256" key="9">
    <source>
        <dbReference type="RuleBase" id="RU003694"/>
    </source>
</evidence>
<dbReference type="STRING" id="655863.F0XQ24"/>
<dbReference type="InterPro" id="IPR016039">
    <property type="entry name" value="Thiolase-like"/>
</dbReference>
<gene>
    <name evidence="12" type="ORF">CMQ_7050</name>
</gene>
<evidence type="ECO:0000256" key="2">
    <source>
        <dbReference type="ARBA" id="ARBA00013191"/>
    </source>
</evidence>
<evidence type="ECO:0000256" key="6">
    <source>
        <dbReference type="ARBA" id="ARBA00023098"/>
    </source>
</evidence>
<sequence length="762" mass="80942">MLRRVVVTGMGAVTPLGVGVRPTWQRLVAGESGIGDVGDREPTAQWAQLPSTLAGAVPEGPDGVAKSVWAASDWLAAAEQRRTSRFAQFAVAAAEMALVQGRWTGVEAGPTGGETTGVCIGSGIGNLSDVYETSVALAGEGGYRRVSPLFVPRILINMAAGHVAMRHGFQGPNHAVATACTTGAHAIGDAARFIALGDADVMVAGGAEACIHPLTLAGFGRARSLSTSCCRPFDRDRDGFVVAEGAAVLLLEDLDHARARGAPIYAELRGYGCSGDAHHMTAPRPDGAGALRAMRRALQTAGLRPRDVDYVNAHATGTRIGDAAEAAAIASLMRQDHVLDLAAVTVSSTKAAVGHLLGAAGALEALFAVLAITDRLVPPTVNLQHPDVGPAFNFVPGQAQDKHVRVALTNSFGFGGTNASLVFSAVPRLSQQQPATTTATATCSCRSRNVLSRLSVICRPALALRSSDHDGRSSSRRQTDTPPASPSDTTAVGSSIHTGAAPNASITGRLGDMARQAMRRTVEPYGAFGVTRQIYQKCSRQAAYEIPEELRRDDAVPTTEDGEEIGVGGGMWHDDFGLMPSFSSWSQVTMLHMYLVVTRLRCFDKETYQLWQSMITDHFFQEAEDRMDRVHHISSRGLRQRHLQDLFMTWRGIIVAYDEGLVRSDAVLASALWRNLFKARPDADLRALAAVVAWMRRSFALLDRMPDETLVLHGGSGIFAWPPPTAHLAAVDAPASRELAALLAQVLPAEPAVAEEEQAATA</sequence>
<dbReference type="InterPro" id="IPR021150">
    <property type="entry name" value="Ubiq_cyt_c_chap"/>
</dbReference>
<dbReference type="Pfam" id="PF03981">
    <property type="entry name" value="Ubiq_cyt_C_chap"/>
    <property type="match status" value="1"/>
</dbReference>
<dbReference type="InterPro" id="IPR018201">
    <property type="entry name" value="Ketoacyl_synth_AS"/>
</dbReference>